<dbReference type="EC" id="6.2.1.3" evidence="1"/>
<proteinExistence type="predicted"/>
<keyword evidence="1" id="KW-0436">Ligase</keyword>
<comment type="caution">
    <text evidence="1">The sequence shown here is derived from an EMBL/GenBank/DDBJ whole genome shotgun (WGS) entry which is preliminary data.</text>
</comment>
<keyword evidence="2" id="KW-1185">Reference proteome</keyword>
<evidence type="ECO:0000313" key="1">
    <source>
        <dbReference type="EMBL" id="KAJ2805191.1"/>
    </source>
</evidence>
<dbReference type="EMBL" id="JANBUN010000270">
    <property type="protein sequence ID" value="KAJ2805191.1"/>
    <property type="molecule type" value="Genomic_DNA"/>
</dbReference>
<accession>A0ACC1LCW5</accession>
<organism evidence="1 2">
    <name type="scientific">Coemansia helicoidea</name>
    <dbReference type="NCBI Taxonomy" id="1286919"/>
    <lineage>
        <taxon>Eukaryota</taxon>
        <taxon>Fungi</taxon>
        <taxon>Fungi incertae sedis</taxon>
        <taxon>Zoopagomycota</taxon>
        <taxon>Kickxellomycotina</taxon>
        <taxon>Kickxellomycetes</taxon>
        <taxon>Kickxellales</taxon>
        <taxon>Kickxellaceae</taxon>
        <taxon>Coemansia</taxon>
    </lineage>
</organism>
<evidence type="ECO:0000313" key="2">
    <source>
        <dbReference type="Proteomes" id="UP001140087"/>
    </source>
</evidence>
<reference evidence="1" key="1">
    <citation type="submission" date="2022-07" db="EMBL/GenBank/DDBJ databases">
        <title>Phylogenomic reconstructions and comparative analyses of Kickxellomycotina fungi.</title>
        <authorList>
            <person name="Reynolds N.K."/>
            <person name="Stajich J.E."/>
            <person name="Barry K."/>
            <person name="Grigoriev I.V."/>
            <person name="Crous P."/>
            <person name="Smith M.E."/>
        </authorList>
    </citation>
    <scope>NUCLEOTIDE SEQUENCE</scope>
    <source>
        <strain evidence="1">BCRC 34780</strain>
    </source>
</reference>
<name>A0ACC1LCW5_9FUNG</name>
<protein>
    <submittedName>
        <fullName evidence="1">Medium-chain fatty acid-CoA ligase faa2</fullName>
        <ecNumber evidence="1">6.2.1.3</ecNumber>
    </submittedName>
</protein>
<dbReference type="Proteomes" id="UP001140087">
    <property type="component" value="Unassembled WGS sequence"/>
</dbReference>
<sequence>MTAVYSIEDPNAPDIPGETKPRVAAVNKDGRIRGALDGVNNLHDNFMRGLRLAGADAPCLGYRPRDADNKPGPYKWLTFGQVKARATAIGSGLVRLGLGPCASVGILSPNRVEWSLVEHACYIYNLVSVPVYDTLGTEAVMHMAGEAEIAAVAVAPEKLADFMQLWPQLPLVKAVVVFGAAPSSAAAEVPEGARLLTLAELEELGSAGGAAEVPGPPATADSVCSICYTSGTTSVPKGAVITHMGFMSATRAAHELFVAGQCPALGPGDVHLSILPQAHCLERALHAALTGHGVAIGFNQGDVRRLADDIGELHPTVLVGVPRIFNRIHDQVWAQVNARGGVAAALFRYAYRVKQAGLKDNVSEHWLWDWMVFGAVRAKLGGRVRVVISGSAPISTDVLEFLRITLSATVLEGYGLTEVSGPCSVSLAGDNAAGSVGPPLSTSMIKLRSVPDMGYTVDDKPNPRGEILVKGHGRFSHYHKQPALTAEVVDSDGWFATGDIGMFDARGVLSVVDRKKNIFKLSQGEYVAPERIEVVIGNCPLVDQIYIHGDSLQSALVAVVVPNEELLVKEVRAKLKHLARAPLATLCQEREVVQLVATTVAAWGRSSGLKGFEVPKAIHLESDPFSIDNGILTPTLKVKRPSAHARYAQVIATLYASLQA</sequence>
<gene>
    <name evidence="1" type="primary">FAA2_4</name>
    <name evidence="1" type="ORF">H4R21_001355</name>
</gene>